<organism evidence="1">
    <name type="scientific">Marseillevirus LCMAC103</name>
    <dbReference type="NCBI Taxonomy" id="2506604"/>
    <lineage>
        <taxon>Viruses</taxon>
        <taxon>Varidnaviria</taxon>
        <taxon>Bamfordvirae</taxon>
        <taxon>Nucleocytoviricota</taxon>
        <taxon>Megaviricetes</taxon>
        <taxon>Pimascovirales</taxon>
        <taxon>Pimascovirales incertae sedis</taxon>
        <taxon>Marseilleviridae</taxon>
    </lineage>
</organism>
<dbReference type="EMBL" id="MK500335">
    <property type="protein sequence ID" value="QBK86674.1"/>
    <property type="molecule type" value="Genomic_DNA"/>
</dbReference>
<gene>
    <name evidence="1" type="ORF">LCMAC103_00030</name>
</gene>
<proteinExistence type="predicted"/>
<accession>A0A481YVU2</accession>
<protein>
    <submittedName>
        <fullName evidence="1">Uncharacterized protein</fullName>
    </submittedName>
</protein>
<name>A0A481YVU2_9VIRU</name>
<evidence type="ECO:0000313" key="1">
    <source>
        <dbReference type="EMBL" id="QBK86674.1"/>
    </source>
</evidence>
<sequence>MGDVLGLPREWTVDVRPAKEWLEIESILTDHAAKDPATIVVDFLPRTRVVCSW</sequence>
<reference evidence="1" key="1">
    <citation type="journal article" date="2019" name="MBio">
        <title>Virus Genomes from Deep Sea Sediments Expand the Ocean Megavirome and Support Independent Origins of Viral Gigantism.</title>
        <authorList>
            <person name="Backstrom D."/>
            <person name="Yutin N."/>
            <person name="Jorgensen S.L."/>
            <person name="Dharamshi J."/>
            <person name="Homa F."/>
            <person name="Zaremba-Niedwiedzka K."/>
            <person name="Spang A."/>
            <person name="Wolf Y.I."/>
            <person name="Koonin E.V."/>
            <person name="Ettema T.J."/>
        </authorList>
    </citation>
    <scope>NUCLEOTIDE SEQUENCE</scope>
</reference>